<dbReference type="EMBL" id="MHIX01000037">
    <property type="protein sequence ID" value="OGY58686.1"/>
    <property type="molecule type" value="Genomic_DNA"/>
</dbReference>
<keyword evidence="2" id="KW-0812">Transmembrane</keyword>
<evidence type="ECO:0000256" key="2">
    <source>
        <dbReference type="SAM" id="Phobius"/>
    </source>
</evidence>
<organism evidence="3 4">
    <name type="scientific">Candidatus Colwellbacteria bacterium RIFCSPHIGHO2_12_FULL_44_17</name>
    <dbReference type="NCBI Taxonomy" id="1797689"/>
    <lineage>
        <taxon>Bacteria</taxon>
        <taxon>Candidatus Colwelliibacteriota</taxon>
    </lineage>
</organism>
<feature type="region of interest" description="Disordered" evidence="1">
    <location>
        <begin position="1"/>
        <end position="118"/>
    </location>
</feature>
<feature type="compositionally biased region" description="Pro residues" evidence="1">
    <location>
        <begin position="37"/>
        <end position="57"/>
    </location>
</feature>
<keyword evidence="2" id="KW-0472">Membrane</keyword>
<keyword evidence="2" id="KW-1133">Transmembrane helix</keyword>
<protein>
    <submittedName>
        <fullName evidence="3">Uncharacterized protein</fullName>
    </submittedName>
</protein>
<feature type="compositionally biased region" description="Polar residues" evidence="1">
    <location>
        <begin position="95"/>
        <end position="105"/>
    </location>
</feature>
<name>A0A1G1Z3U0_9BACT</name>
<reference evidence="3 4" key="1">
    <citation type="journal article" date="2016" name="Nat. Commun.">
        <title>Thousands of microbial genomes shed light on interconnected biogeochemical processes in an aquifer system.</title>
        <authorList>
            <person name="Anantharaman K."/>
            <person name="Brown C.T."/>
            <person name="Hug L.A."/>
            <person name="Sharon I."/>
            <person name="Castelle C.J."/>
            <person name="Probst A.J."/>
            <person name="Thomas B.C."/>
            <person name="Singh A."/>
            <person name="Wilkins M.J."/>
            <person name="Karaoz U."/>
            <person name="Brodie E.L."/>
            <person name="Williams K.H."/>
            <person name="Hubbard S.S."/>
            <person name="Banfield J.F."/>
        </authorList>
    </citation>
    <scope>NUCLEOTIDE SEQUENCE [LARGE SCALE GENOMIC DNA]</scope>
</reference>
<feature type="transmembrane region" description="Helical" evidence="2">
    <location>
        <begin position="124"/>
        <end position="149"/>
    </location>
</feature>
<gene>
    <name evidence="3" type="ORF">A3F24_00460</name>
</gene>
<feature type="compositionally biased region" description="Low complexity" evidence="1">
    <location>
        <begin position="21"/>
        <end position="36"/>
    </location>
</feature>
<accession>A0A1G1Z3U0</accession>
<feature type="compositionally biased region" description="Polar residues" evidence="1">
    <location>
        <begin position="63"/>
        <end position="77"/>
    </location>
</feature>
<evidence type="ECO:0000256" key="1">
    <source>
        <dbReference type="SAM" id="MobiDB-lite"/>
    </source>
</evidence>
<evidence type="ECO:0000313" key="3">
    <source>
        <dbReference type="EMBL" id="OGY58686.1"/>
    </source>
</evidence>
<sequence>MDAPNPLSGSPEKPQEGWGGQSFSPASFGSSSQPMSQPNPPPQQPTQGPMVPPPPAPEIGIRTMNSDAQTIKSSGGDTASPKPFNLSDFAPPKSSGGQPISQPTMKASLPNDTHPAESHPKKGIVLTLGIVLIVLAVAAVGYFFIWPIISSPETPAEELVVEEQPTMNFVHSSFLAVPADAALSLSLSDLSLQGIQSGLAGISGGQLQPGAVQELVLSFNGAPVDFATYLSLLLPELDTTALSSSFDQDFTTLLYYNEQGVWPVYIAKVKPDAILAAQPLISSIEQLSSLSNVFIASPGSPNSQGFKDGQVNQKPTRYLSFFSPGAALNYGWFNNTYLVVTTSYPAIQEALTKLGL</sequence>
<dbReference type="Proteomes" id="UP000178515">
    <property type="component" value="Unassembled WGS sequence"/>
</dbReference>
<dbReference type="AlphaFoldDB" id="A0A1G1Z3U0"/>
<evidence type="ECO:0000313" key="4">
    <source>
        <dbReference type="Proteomes" id="UP000178515"/>
    </source>
</evidence>
<comment type="caution">
    <text evidence="3">The sequence shown here is derived from an EMBL/GenBank/DDBJ whole genome shotgun (WGS) entry which is preliminary data.</text>
</comment>
<proteinExistence type="predicted"/>